<feature type="domain" description="Response regulatory" evidence="2">
    <location>
        <begin position="2"/>
        <end position="124"/>
    </location>
</feature>
<keyword evidence="4" id="KW-1185">Reference proteome</keyword>
<dbReference type="GO" id="GO:0000160">
    <property type="term" value="P:phosphorelay signal transduction system"/>
    <property type="evidence" value="ECO:0007669"/>
    <property type="project" value="InterPro"/>
</dbReference>
<dbReference type="CDD" id="cd00156">
    <property type="entry name" value="REC"/>
    <property type="match status" value="1"/>
</dbReference>
<dbReference type="AlphaFoldDB" id="A0A3G1B656"/>
<dbReference type="GeneID" id="24875307"/>
<evidence type="ECO:0000313" key="4">
    <source>
        <dbReference type="Proteomes" id="UP000266745"/>
    </source>
</evidence>
<gene>
    <name evidence="3" type="ORF">SU86_002745</name>
</gene>
<reference evidence="3 4" key="1">
    <citation type="journal article" date="2016" name="Sci. Rep.">
        <title>A novel ammonia-oxidizing archaeon from wastewater treatment plant: Its enrichment, physiological and genomic characteristics.</title>
        <authorList>
            <person name="Li Y."/>
            <person name="Ding K."/>
            <person name="Wen X."/>
            <person name="Zhang B."/>
            <person name="Shen B."/>
            <person name="Yang Y."/>
        </authorList>
    </citation>
    <scope>NUCLEOTIDE SEQUENCE [LARGE SCALE GENOMIC DNA]</scope>
    <source>
        <strain evidence="3 4">SAT1</strain>
    </source>
</reference>
<evidence type="ECO:0000259" key="2">
    <source>
        <dbReference type="PROSITE" id="PS50110"/>
    </source>
</evidence>
<organism evidence="3 4">
    <name type="scientific">Candidatus Nitrosotenuis cloacae</name>
    <dbReference type="NCBI Taxonomy" id="1603555"/>
    <lineage>
        <taxon>Archaea</taxon>
        <taxon>Nitrososphaerota</taxon>
        <taxon>Candidatus Nitrosotenuis</taxon>
    </lineage>
</organism>
<dbReference type="PANTHER" id="PTHR44591">
    <property type="entry name" value="STRESS RESPONSE REGULATOR PROTEIN 1"/>
    <property type="match status" value="1"/>
</dbReference>
<dbReference type="EMBL" id="CP011097">
    <property type="protein sequence ID" value="AJZ75477.1"/>
    <property type="molecule type" value="Genomic_DNA"/>
</dbReference>
<dbReference type="InterPro" id="IPR011006">
    <property type="entry name" value="CheY-like_superfamily"/>
</dbReference>
<evidence type="ECO:0000256" key="1">
    <source>
        <dbReference type="ARBA" id="ARBA00022553"/>
    </source>
</evidence>
<proteinExistence type="predicted"/>
<keyword evidence="1" id="KW-0597">Phosphoprotein</keyword>
<dbReference type="InterPro" id="IPR001789">
    <property type="entry name" value="Sig_transdc_resp-reg_receiver"/>
</dbReference>
<dbReference type="PANTHER" id="PTHR44591:SF3">
    <property type="entry name" value="RESPONSE REGULATORY DOMAIN-CONTAINING PROTEIN"/>
    <property type="match status" value="1"/>
</dbReference>
<dbReference type="SMART" id="SM00448">
    <property type="entry name" value="REC"/>
    <property type="match status" value="1"/>
</dbReference>
<dbReference type="InterPro" id="IPR050595">
    <property type="entry name" value="Bact_response_regulator"/>
</dbReference>
<dbReference type="KEGG" id="tah:SU86_002745"/>
<accession>A0A3G1B656</accession>
<dbReference type="PROSITE" id="PS50110">
    <property type="entry name" value="RESPONSE_REGULATORY"/>
    <property type="match status" value="1"/>
</dbReference>
<name>A0A3G1B656_9ARCH</name>
<dbReference type="OrthoDB" id="2830at2157"/>
<sequence length="165" mass="18890">MKILIADDEPDLLSQYRTILEDRDHQIITTLDGESCVLEYSKAMTQNHENPFDAVVLDYSMPKLNGLQTAKEILGLNPSQRIIFASAYVQETLVDSIKNLKQIVELLQKPFSLQALVDTIEDKNIYEELAKLNVNVQNLMDLNPTHAQIRDYLEALRKIQKAKTF</sequence>
<dbReference type="SUPFAM" id="SSF52172">
    <property type="entry name" value="CheY-like"/>
    <property type="match status" value="1"/>
</dbReference>
<dbReference type="Proteomes" id="UP000266745">
    <property type="component" value="Chromosome"/>
</dbReference>
<evidence type="ECO:0000313" key="3">
    <source>
        <dbReference type="EMBL" id="AJZ75477.1"/>
    </source>
</evidence>
<dbReference type="Pfam" id="PF00072">
    <property type="entry name" value="Response_reg"/>
    <property type="match status" value="1"/>
</dbReference>
<dbReference type="Gene3D" id="3.40.50.2300">
    <property type="match status" value="1"/>
</dbReference>
<dbReference type="RefSeq" id="WP_048188124.1">
    <property type="nucleotide sequence ID" value="NZ_CP011097.1"/>
</dbReference>
<protein>
    <submittedName>
        <fullName evidence="3">Chemotaxis protein CheY</fullName>
    </submittedName>
</protein>
<dbReference type="STRING" id="1603555.SU86_002745"/>